<evidence type="ECO:0000259" key="4">
    <source>
        <dbReference type="Pfam" id="PF13087"/>
    </source>
</evidence>
<keyword evidence="3" id="KW-0949">S-adenosyl-L-methionine</keyword>
<dbReference type="Proteomes" id="UP001058974">
    <property type="component" value="Chromosome 4"/>
</dbReference>
<keyword evidence="7" id="KW-1185">Reference proteome</keyword>
<dbReference type="GO" id="GO:0042054">
    <property type="term" value="F:histone methyltransferase activity"/>
    <property type="evidence" value="ECO:0007669"/>
    <property type="project" value="TreeGrafter"/>
</dbReference>
<name>A0A9D5AQU9_PEA</name>
<organism evidence="6 7">
    <name type="scientific">Pisum sativum</name>
    <name type="common">Garden pea</name>
    <name type="synonym">Lathyrus oleraceus</name>
    <dbReference type="NCBI Taxonomy" id="3888"/>
    <lineage>
        <taxon>Eukaryota</taxon>
        <taxon>Viridiplantae</taxon>
        <taxon>Streptophyta</taxon>
        <taxon>Embryophyta</taxon>
        <taxon>Tracheophyta</taxon>
        <taxon>Spermatophyta</taxon>
        <taxon>Magnoliopsida</taxon>
        <taxon>eudicotyledons</taxon>
        <taxon>Gunneridae</taxon>
        <taxon>Pentapetalae</taxon>
        <taxon>rosids</taxon>
        <taxon>fabids</taxon>
        <taxon>Fabales</taxon>
        <taxon>Fabaceae</taxon>
        <taxon>Papilionoideae</taxon>
        <taxon>50 kb inversion clade</taxon>
        <taxon>NPAAA clade</taxon>
        <taxon>Hologalegina</taxon>
        <taxon>IRL clade</taxon>
        <taxon>Fabeae</taxon>
        <taxon>Lathyrus</taxon>
    </lineage>
</organism>
<dbReference type="GO" id="GO:0016274">
    <property type="term" value="F:protein-arginine N-methyltransferase activity"/>
    <property type="evidence" value="ECO:0007669"/>
    <property type="project" value="InterPro"/>
</dbReference>
<gene>
    <name evidence="6" type="ORF">KIW84_041199</name>
</gene>
<dbReference type="Gene3D" id="2.70.160.11">
    <property type="entry name" value="Hnrnp arginine n-methyltransferase1"/>
    <property type="match status" value="1"/>
</dbReference>
<dbReference type="InterPro" id="IPR027417">
    <property type="entry name" value="P-loop_NTPase"/>
</dbReference>
<dbReference type="EMBL" id="JAMSHJ010000004">
    <property type="protein sequence ID" value="KAI5416061.1"/>
    <property type="molecule type" value="Genomic_DNA"/>
</dbReference>
<dbReference type="GO" id="GO:0005634">
    <property type="term" value="C:nucleus"/>
    <property type="evidence" value="ECO:0007669"/>
    <property type="project" value="TreeGrafter"/>
</dbReference>
<dbReference type="GO" id="GO:0032259">
    <property type="term" value="P:methylation"/>
    <property type="evidence" value="ECO:0007669"/>
    <property type="project" value="UniProtKB-KW"/>
</dbReference>
<evidence type="ECO:0000259" key="5">
    <source>
        <dbReference type="Pfam" id="PF22528"/>
    </source>
</evidence>
<dbReference type="SUPFAM" id="SSF53335">
    <property type="entry name" value="S-adenosyl-L-methionine-dependent methyltransferases"/>
    <property type="match status" value="1"/>
</dbReference>
<reference evidence="6 7" key="1">
    <citation type="journal article" date="2022" name="Nat. Genet.">
        <title>Improved pea reference genome and pan-genome highlight genomic features and evolutionary characteristics.</title>
        <authorList>
            <person name="Yang T."/>
            <person name="Liu R."/>
            <person name="Luo Y."/>
            <person name="Hu S."/>
            <person name="Wang D."/>
            <person name="Wang C."/>
            <person name="Pandey M.K."/>
            <person name="Ge S."/>
            <person name="Xu Q."/>
            <person name="Li N."/>
            <person name="Li G."/>
            <person name="Huang Y."/>
            <person name="Saxena R.K."/>
            <person name="Ji Y."/>
            <person name="Li M."/>
            <person name="Yan X."/>
            <person name="He Y."/>
            <person name="Liu Y."/>
            <person name="Wang X."/>
            <person name="Xiang C."/>
            <person name="Varshney R.K."/>
            <person name="Ding H."/>
            <person name="Gao S."/>
            <person name="Zong X."/>
        </authorList>
    </citation>
    <scope>NUCLEOTIDE SEQUENCE [LARGE SCALE GENOMIC DNA]</scope>
    <source>
        <strain evidence="6 7">cv. Zhongwan 6</strain>
    </source>
</reference>
<keyword evidence="1" id="KW-0489">Methyltransferase</keyword>
<evidence type="ECO:0000256" key="2">
    <source>
        <dbReference type="ARBA" id="ARBA00022679"/>
    </source>
</evidence>
<evidence type="ECO:0000313" key="7">
    <source>
        <dbReference type="Proteomes" id="UP001058974"/>
    </source>
</evidence>
<proteinExistence type="predicted"/>
<comment type="caution">
    <text evidence="6">The sequence shown here is derived from an EMBL/GenBank/DDBJ whole genome shotgun (WGS) entry which is preliminary data.</text>
</comment>
<dbReference type="InterPro" id="IPR055135">
    <property type="entry name" value="PRMT_dom"/>
</dbReference>
<dbReference type="Gene3D" id="3.40.50.300">
    <property type="entry name" value="P-loop containing nucleotide triphosphate hydrolases"/>
    <property type="match status" value="1"/>
</dbReference>
<dbReference type="Pfam" id="PF13087">
    <property type="entry name" value="AAA_12"/>
    <property type="match status" value="1"/>
</dbReference>
<dbReference type="InterPro" id="IPR029063">
    <property type="entry name" value="SAM-dependent_MTases_sf"/>
</dbReference>
<dbReference type="Pfam" id="PF22528">
    <property type="entry name" value="PRMT_C"/>
    <property type="match status" value="1"/>
</dbReference>
<dbReference type="InterPro" id="IPR041679">
    <property type="entry name" value="DNA2/NAM7-like_C"/>
</dbReference>
<dbReference type="Gramene" id="Psat04G0119900-T1">
    <property type="protein sequence ID" value="KAI5416061.1"/>
    <property type="gene ID" value="KIW84_041199"/>
</dbReference>
<evidence type="ECO:0000313" key="6">
    <source>
        <dbReference type="EMBL" id="KAI5416061.1"/>
    </source>
</evidence>
<keyword evidence="2" id="KW-0808">Transferase</keyword>
<evidence type="ECO:0000256" key="1">
    <source>
        <dbReference type="ARBA" id="ARBA00022603"/>
    </source>
</evidence>
<evidence type="ECO:0000256" key="3">
    <source>
        <dbReference type="ARBA" id="ARBA00022691"/>
    </source>
</evidence>
<dbReference type="AlphaFoldDB" id="A0A9D5AQU9"/>
<dbReference type="PANTHER" id="PTHR11006">
    <property type="entry name" value="PROTEIN ARGININE N-METHYLTRANSFERASE"/>
    <property type="match status" value="1"/>
</dbReference>
<feature type="domain" description="Protein arginine N-methyltransferase" evidence="5">
    <location>
        <begin position="22"/>
        <end position="78"/>
    </location>
</feature>
<feature type="domain" description="DNA2/NAM7 helicase-like C-terminal" evidence="4">
    <location>
        <begin position="102"/>
        <end position="155"/>
    </location>
</feature>
<dbReference type="InterPro" id="IPR025799">
    <property type="entry name" value="Arg_MeTrfase"/>
</dbReference>
<sequence>MLNSVLYARDTWLVDDGVVLPDIATLHLTAIEDKDYKEDKIEFWNNVYGFNMSCIKKQASSEPLVDTVDQNQIATNLCYQPDGQGGIIGSMTGNCRFYSVSDNNFRMHQLIMDWSSKELYNSKVKAHSSVAAHMLYDLENVKRTSSTEPTILLIDTTI</sequence>
<accession>A0A9D5AQU9</accession>
<protein>
    <submittedName>
        <fullName evidence="6">Protein arginine N-methyltransferase 1</fullName>
    </submittedName>
</protein>
<dbReference type="PANTHER" id="PTHR11006:SF53">
    <property type="entry name" value="PROTEIN ARGININE N-METHYLTRANSFERASE 3"/>
    <property type="match status" value="1"/>
</dbReference>